<comment type="caution">
    <text evidence="16">The sequence shown here is derived from an EMBL/GenBank/DDBJ whole genome shotgun (WGS) entry which is preliminary data.</text>
</comment>
<dbReference type="FunFam" id="3.40.30.10:FF:000157">
    <property type="entry name" value="DOT5p Nuclear thiol peroxidase"/>
    <property type="match status" value="1"/>
</dbReference>
<evidence type="ECO:0000256" key="14">
    <source>
        <dbReference type="SAM" id="MobiDB-lite"/>
    </source>
</evidence>
<dbReference type="GO" id="GO:0005634">
    <property type="term" value="C:nucleus"/>
    <property type="evidence" value="ECO:0007669"/>
    <property type="project" value="UniProtKB-SubCell"/>
</dbReference>
<keyword evidence="5" id="KW-0049">Antioxidant</keyword>
<dbReference type="Pfam" id="PF00578">
    <property type="entry name" value="AhpC-TSA"/>
    <property type="match status" value="1"/>
</dbReference>
<feature type="compositionally biased region" description="Acidic residues" evidence="14">
    <location>
        <begin position="39"/>
        <end position="54"/>
    </location>
</feature>
<sequence>MAGLRRSSRLSSKEDPLKSKLEEGEEALPPKKKSKTSDENEESLGEEEEEEEEAKSEGDSDFKEQEGEDEGEDEGEEEEPEEPKELEEGDPIPDVVLKNQDDKEISLKKVSDERKIVVIFGYPKASTPGCTRQACGFRDNYQELKEHAAVFGLSADTVNAQKKFQEKQQLPFDLLSDPERHLVGLLGAKKSPESGIVRSHWVFAGGILKHKRVKVSPEVSIEDGKKEVLELIKQFGTEGMKNEEKGDDVKEEEDEKKDDKK</sequence>
<evidence type="ECO:0000256" key="2">
    <source>
        <dbReference type="ARBA" id="ARBA00011245"/>
    </source>
</evidence>
<dbReference type="InterPro" id="IPR013766">
    <property type="entry name" value="Thioredoxin_domain"/>
</dbReference>
<dbReference type="CDD" id="cd03017">
    <property type="entry name" value="PRX_BCP"/>
    <property type="match status" value="1"/>
</dbReference>
<gene>
    <name evidence="16" type="ORF">ZYGM_003179</name>
</gene>
<dbReference type="GO" id="GO:0005737">
    <property type="term" value="C:cytoplasm"/>
    <property type="evidence" value="ECO:0007669"/>
    <property type="project" value="TreeGrafter"/>
</dbReference>
<dbReference type="AlphaFoldDB" id="A0A4C2E440"/>
<comment type="similarity">
    <text evidence="11">Belongs to the peroxiredoxin family. BCP/PrxQ subfamily.</text>
</comment>
<evidence type="ECO:0000313" key="17">
    <source>
        <dbReference type="Proteomes" id="UP000301737"/>
    </source>
</evidence>
<proteinExistence type="inferred from homology"/>
<evidence type="ECO:0000256" key="12">
    <source>
        <dbReference type="ARBA" id="ARBA00049091"/>
    </source>
</evidence>
<dbReference type="Proteomes" id="UP000301737">
    <property type="component" value="Unassembled WGS sequence"/>
</dbReference>
<dbReference type="OrthoDB" id="338622at2759"/>
<reference evidence="16 17" key="1">
    <citation type="submission" date="2019-01" db="EMBL/GenBank/DDBJ databases">
        <title>Draft Genome Sequencing of Zygosaccharomyces mellis Ca-7.</title>
        <authorList>
            <person name="Shiwa Y."/>
            <person name="Kanesaki Y."/>
            <person name="Ishige T."/>
            <person name="Mura K."/>
            <person name="Hori T."/>
            <person name="Tamura T."/>
        </authorList>
    </citation>
    <scope>NUCLEOTIDE SEQUENCE [LARGE SCALE GENOMIC DNA]</scope>
    <source>
        <strain evidence="16 17">Ca-7</strain>
    </source>
</reference>
<dbReference type="InterPro" id="IPR000866">
    <property type="entry name" value="AhpC/TSA"/>
</dbReference>
<keyword evidence="7" id="KW-1015">Disulfide bond</keyword>
<dbReference type="GO" id="GO:0045454">
    <property type="term" value="P:cell redox homeostasis"/>
    <property type="evidence" value="ECO:0007669"/>
    <property type="project" value="TreeGrafter"/>
</dbReference>
<evidence type="ECO:0000256" key="11">
    <source>
        <dbReference type="ARBA" id="ARBA00038489"/>
    </source>
</evidence>
<evidence type="ECO:0000259" key="15">
    <source>
        <dbReference type="PROSITE" id="PS51352"/>
    </source>
</evidence>
<dbReference type="PANTHER" id="PTHR42801">
    <property type="entry name" value="THIOREDOXIN-DEPENDENT PEROXIDE REDUCTASE"/>
    <property type="match status" value="1"/>
</dbReference>
<feature type="compositionally biased region" description="Acidic residues" evidence="14">
    <location>
        <begin position="249"/>
        <end position="261"/>
    </location>
</feature>
<dbReference type="GO" id="GO:0034599">
    <property type="term" value="P:cellular response to oxidative stress"/>
    <property type="evidence" value="ECO:0007669"/>
    <property type="project" value="TreeGrafter"/>
</dbReference>
<dbReference type="InterPro" id="IPR036249">
    <property type="entry name" value="Thioredoxin-like_sf"/>
</dbReference>
<dbReference type="GO" id="GO:0008379">
    <property type="term" value="F:thioredoxin peroxidase activity"/>
    <property type="evidence" value="ECO:0007669"/>
    <property type="project" value="TreeGrafter"/>
</dbReference>
<evidence type="ECO:0000256" key="4">
    <source>
        <dbReference type="ARBA" id="ARBA00022559"/>
    </source>
</evidence>
<accession>A0A4C2E440</accession>
<name>A0A4C2E440_9SACH</name>
<evidence type="ECO:0000256" key="13">
    <source>
        <dbReference type="ARBA" id="ARBA00077538"/>
    </source>
</evidence>
<evidence type="ECO:0000256" key="3">
    <source>
        <dbReference type="ARBA" id="ARBA00013017"/>
    </source>
</evidence>
<keyword evidence="4" id="KW-0575">Peroxidase</keyword>
<evidence type="ECO:0000256" key="6">
    <source>
        <dbReference type="ARBA" id="ARBA00023002"/>
    </source>
</evidence>
<keyword evidence="8" id="KW-0539">Nucleus</keyword>
<feature type="compositionally biased region" description="Basic and acidic residues" evidence="14">
    <location>
        <begin position="55"/>
        <end position="65"/>
    </location>
</feature>
<evidence type="ECO:0000256" key="1">
    <source>
        <dbReference type="ARBA" id="ARBA00004123"/>
    </source>
</evidence>
<dbReference type="EMBL" id="BIMX01000007">
    <property type="protein sequence ID" value="GCE98940.1"/>
    <property type="molecule type" value="Genomic_DNA"/>
</dbReference>
<evidence type="ECO:0000256" key="9">
    <source>
        <dbReference type="ARBA" id="ARBA00023284"/>
    </source>
</evidence>
<organism evidence="16 17">
    <name type="scientific">Zygosaccharomyces mellis</name>
    <dbReference type="NCBI Taxonomy" id="42258"/>
    <lineage>
        <taxon>Eukaryota</taxon>
        <taxon>Fungi</taxon>
        <taxon>Dikarya</taxon>
        <taxon>Ascomycota</taxon>
        <taxon>Saccharomycotina</taxon>
        <taxon>Saccharomycetes</taxon>
        <taxon>Saccharomycetales</taxon>
        <taxon>Saccharomycetaceae</taxon>
        <taxon>Zygosaccharomyces</taxon>
    </lineage>
</organism>
<evidence type="ECO:0000256" key="10">
    <source>
        <dbReference type="ARBA" id="ARBA00032824"/>
    </source>
</evidence>
<feature type="region of interest" description="Disordered" evidence="14">
    <location>
        <begin position="1"/>
        <end position="102"/>
    </location>
</feature>
<evidence type="ECO:0000313" key="16">
    <source>
        <dbReference type="EMBL" id="GCE98940.1"/>
    </source>
</evidence>
<evidence type="ECO:0000256" key="7">
    <source>
        <dbReference type="ARBA" id="ARBA00023157"/>
    </source>
</evidence>
<dbReference type="PROSITE" id="PS51352">
    <property type="entry name" value="THIOREDOXIN_2"/>
    <property type="match status" value="1"/>
</dbReference>
<feature type="compositionally biased region" description="Basic and acidic residues" evidence="14">
    <location>
        <begin position="11"/>
        <end position="22"/>
    </location>
</feature>
<keyword evidence="9" id="KW-0676">Redox-active center</keyword>
<comment type="subunit">
    <text evidence="2">Monomer.</text>
</comment>
<feature type="domain" description="Thioredoxin" evidence="15">
    <location>
        <begin position="86"/>
        <end position="233"/>
    </location>
</feature>
<comment type="subcellular location">
    <subcellularLocation>
        <location evidence="1">Nucleus</location>
    </subcellularLocation>
</comment>
<evidence type="ECO:0000256" key="5">
    <source>
        <dbReference type="ARBA" id="ARBA00022862"/>
    </source>
</evidence>
<feature type="region of interest" description="Disordered" evidence="14">
    <location>
        <begin position="237"/>
        <end position="261"/>
    </location>
</feature>
<comment type="catalytic activity">
    <reaction evidence="12">
        <text>a hydroperoxide + [thioredoxin]-dithiol = an alcohol + [thioredoxin]-disulfide + H2O</text>
        <dbReference type="Rhea" id="RHEA:62620"/>
        <dbReference type="Rhea" id="RHEA-COMP:10698"/>
        <dbReference type="Rhea" id="RHEA-COMP:10700"/>
        <dbReference type="ChEBI" id="CHEBI:15377"/>
        <dbReference type="ChEBI" id="CHEBI:29950"/>
        <dbReference type="ChEBI" id="CHEBI:30879"/>
        <dbReference type="ChEBI" id="CHEBI:35924"/>
        <dbReference type="ChEBI" id="CHEBI:50058"/>
        <dbReference type="EC" id="1.11.1.24"/>
    </reaction>
</comment>
<evidence type="ECO:0000256" key="8">
    <source>
        <dbReference type="ARBA" id="ARBA00023242"/>
    </source>
</evidence>
<dbReference type="InterPro" id="IPR050924">
    <property type="entry name" value="Peroxiredoxin_BCP/PrxQ"/>
</dbReference>
<keyword evidence="17" id="KW-1185">Reference proteome</keyword>
<dbReference type="SUPFAM" id="SSF52833">
    <property type="entry name" value="Thioredoxin-like"/>
    <property type="match status" value="1"/>
</dbReference>
<keyword evidence="6" id="KW-0560">Oxidoreductase</keyword>
<dbReference type="Gene3D" id="3.40.30.10">
    <property type="entry name" value="Glutaredoxin"/>
    <property type="match status" value="1"/>
</dbReference>
<protein>
    <recommendedName>
        <fullName evidence="3">thioredoxin-dependent peroxiredoxin</fullName>
        <ecNumber evidence="3">1.11.1.24</ecNumber>
    </recommendedName>
    <alternativeName>
        <fullName evidence="13">Nuclear thiol peroxidase</fullName>
    </alternativeName>
    <alternativeName>
        <fullName evidence="10">Thioredoxin peroxidase</fullName>
    </alternativeName>
</protein>
<dbReference type="PANTHER" id="PTHR42801:SF23">
    <property type="entry name" value="PEROXIREDOXIN DOT5"/>
    <property type="match status" value="1"/>
</dbReference>
<feature type="compositionally biased region" description="Acidic residues" evidence="14">
    <location>
        <begin position="66"/>
        <end position="91"/>
    </location>
</feature>
<dbReference type="EC" id="1.11.1.24" evidence="3"/>